<keyword evidence="3" id="KW-0233">DNA recombination</keyword>
<evidence type="ECO:0000256" key="2">
    <source>
        <dbReference type="ARBA" id="ARBA00023125"/>
    </source>
</evidence>
<dbReference type="PANTHER" id="PTHR30349">
    <property type="entry name" value="PHAGE INTEGRASE-RELATED"/>
    <property type="match status" value="1"/>
</dbReference>
<dbReference type="EMBL" id="JAQTJH010000006">
    <property type="protein sequence ID" value="MDK2062106.1"/>
    <property type="molecule type" value="Genomic_DNA"/>
</dbReference>
<dbReference type="InterPro" id="IPR002104">
    <property type="entry name" value="Integrase_catalytic"/>
</dbReference>
<dbReference type="RefSeq" id="WP_284074669.1">
    <property type="nucleotide sequence ID" value="NZ_JAQTJH010000006.1"/>
</dbReference>
<evidence type="ECO:0000256" key="3">
    <source>
        <dbReference type="ARBA" id="ARBA00023172"/>
    </source>
</evidence>
<dbReference type="GO" id="GO:0003677">
    <property type="term" value="F:DNA binding"/>
    <property type="evidence" value="ECO:0007669"/>
    <property type="project" value="UniProtKB-KW"/>
</dbReference>
<dbReference type="GO" id="GO:0006310">
    <property type="term" value="P:DNA recombination"/>
    <property type="evidence" value="ECO:0007669"/>
    <property type="project" value="UniProtKB-KW"/>
</dbReference>
<dbReference type="SUPFAM" id="SSF56349">
    <property type="entry name" value="DNA breaking-rejoining enzymes"/>
    <property type="match status" value="1"/>
</dbReference>
<reference evidence="5" key="2">
    <citation type="submission" date="2023-02" db="EMBL/GenBank/DDBJ databases">
        <authorList>
            <person name="Concha-Toloza M."/>
            <person name="Lopez-Cantillo M."/>
            <person name="Molina-Mora J."/>
            <person name="Collado L."/>
        </authorList>
    </citation>
    <scope>NUCLEOTIDE SEQUENCE</scope>
    <source>
        <strain evidence="5">FR1p273A</strain>
    </source>
</reference>
<proteinExistence type="inferred from homology"/>
<dbReference type="InterPro" id="IPR013762">
    <property type="entry name" value="Integrase-like_cat_sf"/>
</dbReference>
<dbReference type="GO" id="GO:0015074">
    <property type="term" value="P:DNA integration"/>
    <property type="evidence" value="ECO:0007669"/>
    <property type="project" value="InterPro"/>
</dbReference>
<dbReference type="CDD" id="cd01184">
    <property type="entry name" value="INT_C_like_1"/>
    <property type="match status" value="1"/>
</dbReference>
<accession>A0AAW6VMA1</accession>
<evidence type="ECO:0000259" key="4">
    <source>
        <dbReference type="PROSITE" id="PS51898"/>
    </source>
</evidence>
<dbReference type="InterPro" id="IPR011010">
    <property type="entry name" value="DNA_brk_join_enz"/>
</dbReference>
<gene>
    <name evidence="5" type="ORF">PT520_06170</name>
</gene>
<comment type="similarity">
    <text evidence="1">Belongs to the 'phage' integrase family.</text>
</comment>
<dbReference type="Gene3D" id="1.10.443.10">
    <property type="entry name" value="Intergrase catalytic core"/>
    <property type="match status" value="1"/>
</dbReference>
<dbReference type="PANTHER" id="PTHR30349:SF41">
    <property type="entry name" value="INTEGRASE_RECOMBINASE PROTEIN MJ0367-RELATED"/>
    <property type="match status" value="1"/>
</dbReference>
<dbReference type="InterPro" id="IPR050090">
    <property type="entry name" value="Tyrosine_recombinase_XerCD"/>
</dbReference>
<dbReference type="AlphaFoldDB" id="A0AAW6VMA1"/>
<feature type="domain" description="Tyr recombinase" evidence="4">
    <location>
        <begin position="353"/>
        <end position="562"/>
    </location>
</feature>
<sequence length="591" mass="70476">MNYLLKHKENFYYKRKIPQTRINITVSLRTDSLREAKFLISIINPKFLNLIMENKMNFDEERAYIKSIIQEYIDEAKNEYEKFAKIRASRYTFKSETRRTILGSHPKAIKRAIKDLGYAIHSSEEDKNKAIEDLTIYSTIKNTYNEALEKLSTDGKERLKDEIIKAEIELLYLDKRNNTERLENPQEYIQFKDKSIEEVKQETRPEEIKTKNYKEKTIKEIIELFIVKKEQEIVNKDTIRRYRADFKIFLDLIDNKEYLIDLTHENFDKVIEDFNFIPDFNKNRALFKEKNNNYKLLVEEAKKNEAIECIKPQTVELKLINISALLDLAEKYEYIDKNRLTGKFSKNTRKHEVIQRIEYPQAELNNLFYASSWYKENLEKNLKEAPQKIWLPLLMLFTGTRITEASQIYLDQIEIIDNVYFINISKDKKDQKLKNLSSKRKIPVHWRLLEMGFVDYIEQLKKDKEERLFPKLYHIREKGYGQAFSRIFLNFIPTFISQDIQERIARKEFSLTVHSFRHSFAGSLKGLVEDGVLDSFMGHRNGSLSQTRYGSYRTDVLKGAIDLCDYPGVDFYPLSERMREFYKKNRVSIKK</sequence>
<protein>
    <submittedName>
        <fullName evidence="5">Tyrosine-type recombinase/integrase</fullName>
    </submittedName>
</protein>
<reference evidence="5" key="1">
    <citation type="journal article" date="2023" name="Antibiotics">
        <title>Genomic Characterization of Antibiotic-Resistant Campylobacterales Isolated from Chilean Poultry Meat.</title>
        <authorList>
            <person name="Concha-Toloza M."/>
            <person name="Lopez-Cantillo M."/>
            <person name="Molina-Mora J.A."/>
            <person name="Collado L."/>
        </authorList>
    </citation>
    <scope>NUCLEOTIDE SEQUENCE</scope>
    <source>
        <strain evidence="5">FR1p273A</strain>
    </source>
</reference>
<keyword evidence="2" id="KW-0238">DNA-binding</keyword>
<organism evidence="5 6">
    <name type="scientific">Aliarcobacter butzleri</name>
    <dbReference type="NCBI Taxonomy" id="28197"/>
    <lineage>
        <taxon>Bacteria</taxon>
        <taxon>Pseudomonadati</taxon>
        <taxon>Campylobacterota</taxon>
        <taxon>Epsilonproteobacteria</taxon>
        <taxon>Campylobacterales</taxon>
        <taxon>Arcobacteraceae</taxon>
        <taxon>Aliarcobacter</taxon>
    </lineage>
</organism>
<evidence type="ECO:0000313" key="6">
    <source>
        <dbReference type="Proteomes" id="UP001237843"/>
    </source>
</evidence>
<dbReference type="Proteomes" id="UP001237843">
    <property type="component" value="Unassembled WGS sequence"/>
</dbReference>
<dbReference type="PROSITE" id="PS51898">
    <property type="entry name" value="TYR_RECOMBINASE"/>
    <property type="match status" value="1"/>
</dbReference>
<dbReference type="Pfam" id="PF00589">
    <property type="entry name" value="Phage_integrase"/>
    <property type="match status" value="1"/>
</dbReference>
<name>A0AAW6VMA1_9BACT</name>
<evidence type="ECO:0000313" key="5">
    <source>
        <dbReference type="EMBL" id="MDK2062106.1"/>
    </source>
</evidence>
<evidence type="ECO:0000256" key="1">
    <source>
        <dbReference type="ARBA" id="ARBA00008857"/>
    </source>
</evidence>
<comment type="caution">
    <text evidence="5">The sequence shown here is derived from an EMBL/GenBank/DDBJ whole genome shotgun (WGS) entry which is preliminary data.</text>
</comment>